<proteinExistence type="predicted"/>
<organismHost>
    <name type="scientific">Crocodylus johnstoni</name>
    <name type="common">Australian freshwater crocodile</name>
    <dbReference type="NCBI Taxonomy" id="184234"/>
</organismHost>
<organism evidence="2 3">
    <name type="scientific">Nile crocodilepox virus (isolate Crocodylus niloticus/Zimbabwe/Ume/2001)</name>
    <name type="common">CRV</name>
    <dbReference type="NCBI Taxonomy" id="1289473"/>
    <lineage>
        <taxon>Viruses</taxon>
        <taxon>Varidnaviria</taxon>
        <taxon>Bamfordvirae</taxon>
        <taxon>Nucleocytoviricota</taxon>
        <taxon>Pokkesviricetes</taxon>
        <taxon>Chitovirales</taxon>
        <taxon>Poxviridae</taxon>
        <taxon>Chordopoxvirinae</taxon>
        <taxon>Crocodylidpoxvirus</taxon>
        <taxon>Crocodylidpoxvirus nilecrocodilepox</taxon>
        <taxon>Nile crocodilepox virus</taxon>
    </lineage>
</organism>
<dbReference type="Gene3D" id="3.30.160.20">
    <property type="match status" value="1"/>
</dbReference>
<dbReference type="SUPFAM" id="SSF54768">
    <property type="entry name" value="dsRNA-binding domain-like"/>
    <property type="match status" value="1"/>
</dbReference>
<dbReference type="RefSeq" id="YP_784347.1">
    <property type="nucleotide sequence ID" value="NC_008030.1"/>
</dbReference>
<accession>Q06ZZ4</accession>
<keyword evidence="3" id="KW-1185">Reference proteome</keyword>
<dbReference type="Proteomes" id="UP000011300">
    <property type="component" value="Segment"/>
</dbReference>
<evidence type="ECO:0000313" key="3">
    <source>
        <dbReference type="Proteomes" id="UP000011300"/>
    </source>
</evidence>
<protein>
    <submittedName>
        <fullName evidence="2">Uncharacterized protein</fullName>
    </submittedName>
</protein>
<sequence>MSHVSALNRLLQKRGERFPEIRFSEEHTFTAEIAYDNVCIYRTSDKSKKECKEKACEALYRYLIAKCDDQKNGSPDYHEPMLPSGEHSSQHILVRMSPRSDRLTSPSDGEVPQQDVVEQRLLWSDCR</sequence>
<evidence type="ECO:0000313" key="2">
    <source>
        <dbReference type="EMBL" id="ABJ09048.1"/>
    </source>
</evidence>
<dbReference type="GeneID" id="4363410"/>
<reference evidence="2 3" key="1">
    <citation type="journal article" date="2006" name="J. Virol.">
        <title>Genome of crocodilepox virus.</title>
        <authorList>
            <person name="Afonso C.L."/>
            <person name="Tulman E.R."/>
            <person name="Delhon G."/>
            <person name="Lu Z."/>
            <person name="Viljoen G.J."/>
            <person name="Wallace D.B."/>
            <person name="Kutish G.F."/>
            <person name="Rock D.L."/>
        </authorList>
    </citation>
    <scope>NUCLEOTIDE SEQUENCE [LARGE SCALE GENOMIC DNA]</scope>
    <source>
        <strain evidence="3">Isolate Crocodylus niloticus/Zimbabwe/Ume/2001</strain>
    </source>
</reference>
<dbReference type="KEGG" id="vg:4363410"/>
<organismHost>
    <name type="scientific">Crocodylus niloticus</name>
    <name type="common">Nile crocodile</name>
    <name type="synonym">African crocodile</name>
    <dbReference type="NCBI Taxonomy" id="8501"/>
</organismHost>
<gene>
    <name evidence="2" type="ORF">CRV157</name>
</gene>
<name>Q06ZZ4_CPRVZ</name>
<feature type="region of interest" description="Disordered" evidence="1">
    <location>
        <begin position="73"/>
        <end position="114"/>
    </location>
</feature>
<dbReference type="EMBL" id="DQ356948">
    <property type="protein sequence ID" value="ABJ09048.1"/>
    <property type="molecule type" value="Genomic_DNA"/>
</dbReference>
<evidence type="ECO:0000256" key="1">
    <source>
        <dbReference type="SAM" id="MobiDB-lite"/>
    </source>
</evidence>
<organismHost>
    <name type="scientific">Crocodylus porosus</name>
    <name type="common">Saltwater crocodile</name>
    <name type="synonym">Estuarine crocodile</name>
    <dbReference type="NCBI Taxonomy" id="8502"/>
</organismHost>